<keyword evidence="3 6" id="KW-0694">RNA-binding</keyword>
<evidence type="ECO:0000256" key="6">
    <source>
        <dbReference type="PROSITE-ProRule" id="PRU00176"/>
    </source>
</evidence>
<feature type="domain" description="RRM" evidence="7">
    <location>
        <begin position="53"/>
        <end position="133"/>
    </location>
</feature>
<dbReference type="CDD" id="cd00590">
    <property type="entry name" value="RRM_SF"/>
    <property type="match status" value="1"/>
</dbReference>
<keyword evidence="4" id="KW-0508">mRNA splicing</keyword>
<evidence type="ECO:0000256" key="4">
    <source>
        <dbReference type="ARBA" id="ARBA00023187"/>
    </source>
</evidence>
<evidence type="ECO:0000313" key="9">
    <source>
        <dbReference type="Proteomes" id="UP001396334"/>
    </source>
</evidence>
<keyword evidence="2" id="KW-0507">mRNA processing</keyword>
<evidence type="ECO:0000313" key="8">
    <source>
        <dbReference type="EMBL" id="KAK8993264.1"/>
    </source>
</evidence>
<name>A0ABR2PXT8_9ROSI</name>
<comment type="caution">
    <text evidence="8">The sequence shown here is derived from an EMBL/GenBank/DDBJ whole genome shotgun (WGS) entry which is preliminary data.</text>
</comment>
<keyword evidence="9" id="KW-1185">Reference proteome</keyword>
<accession>A0ABR2PXT8</accession>
<organism evidence="8 9">
    <name type="scientific">Hibiscus sabdariffa</name>
    <name type="common">roselle</name>
    <dbReference type="NCBI Taxonomy" id="183260"/>
    <lineage>
        <taxon>Eukaryota</taxon>
        <taxon>Viridiplantae</taxon>
        <taxon>Streptophyta</taxon>
        <taxon>Embryophyta</taxon>
        <taxon>Tracheophyta</taxon>
        <taxon>Spermatophyta</taxon>
        <taxon>Magnoliopsida</taxon>
        <taxon>eudicotyledons</taxon>
        <taxon>Gunneridae</taxon>
        <taxon>Pentapetalae</taxon>
        <taxon>rosids</taxon>
        <taxon>malvids</taxon>
        <taxon>Malvales</taxon>
        <taxon>Malvaceae</taxon>
        <taxon>Malvoideae</taxon>
        <taxon>Hibiscus</taxon>
    </lineage>
</organism>
<proteinExistence type="predicted"/>
<dbReference type="SMART" id="SM00360">
    <property type="entry name" value="RRM"/>
    <property type="match status" value="1"/>
</dbReference>
<reference evidence="8 9" key="1">
    <citation type="journal article" date="2024" name="G3 (Bethesda)">
        <title>Genome assembly of Hibiscus sabdariffa L. provides insights into metabolisms of medicinal natural products.</title>
        <authorList>
            <person name="Kim T."/>
        </authorList>
    </citation>
    <scope>NUCLEOTIDE SEQUENCE [LARGE SCALE GENOMIC DNA]</scope>
    <source>
        <strain evidence="8">TK-2024</strain>
        <tissue evidence="8">Old leaves</tissue>
    </source>
</reference>
<dbReference type="Gene3D" id="3.30.70.330">
    <property type="match status" value="1"/>
</dbReference>
<evidence type="ECO:0000256" key="5">
    <source>
        <dbReference type="ARBA" id="ARBA00023242"/>
    </source>
</evidence>
<dbReference type="InterPro" id="IPR012677">
    <property type="entry name" value="Nucleotide-bd_a/b_plait_sf"/>
</dbReference>
<dbReference type="SUPFAM" id="SSF54928">
    <property type="entry name" value="RNA-binding domain, RBD"/>
    <property type="match status" value="1"/>
</dbReference>
<dbReference type="Pfam" id="PF00076">
    <property type="entry name" value="RRM_1"/>
    <property type="match status" value="1"/>
</dbReference>
<sequence length="233" mass="27092">MVQGAKADGWKVVDRGIGQRGFIPKEAAVAEACYQRKRDSFKQLEERKRRTGVSVFVNNISKRIHKTTLREAFSIYGSVLDVCIAYNNPRRRQKPHTFAFVRFATSYEANRAVECGMNRKMDGFFIKVFLANKQYDEKDRQKETRRDETMVHKKPYSMKLTDGRSYKEALANVDKSRAGILGKTQQANEEFANKDNFTVDPFHFTMPQKEMEWLENCLVGVVKDARFAQENFY</sequence>
<evidence type="ECO:0000256" key="3">
    <source>
        <dbReference type="ARBA" id="ARBA00022884"/>
    </source>
</evidence>
<dbReference type="Proteomes" id="UP001396334">
    <property type="component" value="Unassembled WGS sequence"/>
</dbReference>
<protein>
    <recommendedName>
        <fullName evidence="7">RRM domain-containing protein</fullName>
    </recommendedName>
</protein>
<dbReference type="PANTHER" id="PTHR48028">
    <property type="entry name" value="GLYCINE-RICH RNA-BINDING PROTEIN RZ1A"/>
    <property type="match status" value="1"/>
</dbReference>
<comment type="subcellular location">
    <subcellularLocation>
        <location evidence="1">Nucleus</location>
    </subcellularLocation>
</comment>
<dbReference type="InterPro" id="IPR051106">
    <property type="entry name" value="RNA-bind/splicing_reg"/>
</dbReference>
<gene>
    <name evidence="8" type="ORF">V6N11_033366</name>
</gene>
<dbReference type="PROSITE" id="PS50102">
    <property type="entry name" value="RRM"/>
    <property type="match status" value="1"/>
</dbReference>
<evidence type="ECO:0000256" key="2">
    <source>
        <dbReference type="ARBA" id="ARBA00022664"/>
    </source>
</evidence>
<dbReference type="PANTHER" id="PTHR48028:SF4">
    <property type="entry name" value="SC35-LIKE SPLICING FACTOR"/>
    <property type="match status" value="1"/>
</dbReference>
<keyword evidence="5" id="KW-0539">Nucleus</keyword>
<dbReference type="InterPro" id="IPR035979">
    <property type="entry name" value="RBD_domain_sf"/>
</dbReference>
<evidence type="ECO:0000256" key="1">
    <source>
        <dbReference type="ARBA" id="ARBA00004123"/>
    </source>
</evidence>
<dbReference type="EMBL" id="JBBPBN010000049">
    <property type="protein sequence ID" value="KAK8993264.1"/>
    <property type="molecule type" value="Genomic_DNA"/>
</dbReference>
<dbReference type="InterPro" id="IPR000504">
    <property type="entry name" value="RRM_dom"/>
</dbReference>
<evidence type="ECO:0000259" key="7">
    <source>
        <dbReference type="PROSITE" id="PS50102"/>
    </source>
</evidence>